<evidence type="ECO:0000313" key="3">
    <source>
        <dbReference type="EMBL" id="MCS7479055.1"/>
    </source>
</evidence>
<sequence>MADKIPGLTLTPGFGEGTEWTDGLSGAGMADTIAGLVKASKDGNEAAMAAYGVGLAFDVVGAVLNPLGALLGAGVGWLIDHLYFLREPLDLLMGDNIAVRQETAKIKEDADKYKDLATNHVEALKKLESWTGATADAFKKSMAQVSDELLAIGLGMNGLAEIMSTMGACLTAFRSLVRDIIAMLIGNLIGGALVAAGLAPITFGASIVAFVGVAVATALEAVGRCLRHITNLKSLFTANKAAAGQLTKALGKVGDDAGRFGKGGGAGKPNDIPMVNLPNSKPPDVPGAPGGKPPDTTVPAGAPVNKPPEVPGAGAPPPKPPETPPAPPVNKPPEIPGGGTPPPKPPDTTVPAGAPVNKPPEIPGGGTPPPKPPETPPAPPVNKPPEIPGGGTPPPKPPSTPPPAPPVNKPPEIPGGGTPPPKPPDTTVPAGAPVNKPPEIPGGGTPPPKPPDGTTTPSGAPVSKPPEIPGGSTPPPKPPDPAPSGGPVTKPPATQPPKWSMQDIKDFATKIKNGRKDGMEQLGKIGEGKLQSKLTGPPYNKTPQEAADITRWVKNFEELAAPGGTVNIGGKAFATGTLLHLAHELWKEMAPDVASKKENEGFMGDLKDYNKKT</sequence>
<organism evidence="3 4">
    <name type="scientific">Umezawaea endophytica</name>
    <dbReference type="NCBI Taxonomy" id="1654476"/>
    <lineage>
        <taxon>Bacteria</taxon>
        <taxon>Bacillati</taxon>
        <taxon>Actinomycetota</taxon>
        <taxon>Actinomycetes</taxon>
        <taxon>Pseudonocardiales</taxon>
        <taxon>Pseudonocardiaceae</taxon>
        <taxon>Umezawaea</taxon>
    </lineage>
</organism>
<keyword evidence="2" id="KW-0812">Transmembrane</keyword>
<evidence type="ECO:0000256" key="2">
    <source>
        <dbReference type="SAM" id="Phobius"/>
    </source>
</evidence>
<feature type="compositionally biased region" description="Pro residues" evidence="1">
    <location>
        <begin position="305"/>
        <end position="348"/>
    </location>
</feature>
<feature type="compositionally biased region" description="Pro residues" evidence="1">
    <location>
        <begin position="435"/>
        <end position="451"/>
    </location>
</feature>
<comment type="caution">
    <text evidence="3">The sequence shown here is derived from an EMBL/GenBank/DDBJ whole genome shotgun (WGS) entry which is preliminary data.</text>
</comment>
<protein>
    <submittedName>
        <fullName evidence="3">Uncharacterized protein</fullName>
    </submittedName>
</protein>
<dbReference type="RefSeq" id="WP_259624542.1">
    <property type="nucleotide sequence ID" value="NZ_JANYMP010000008.1"/>
</dbReference>
<feature type="region of interest" description="Disordered" evidence="1">
    <location>
        <begin position="253"/>
        <end position="505"/>
    </location>
</feature>
<proteinExistence type="predicted"/>
<dbReference type="PRINTS" id="PR01217">
    <property type="entry name" value="PRICHEXTENSN"/>
</dbReference>
<feature type="transmembrane region" description="Helical" evidence="2">
    <location>
        <begin position="180"/>
        <end position="201"/>
    </location>
</feature>
<keyword evidence="4" id="KW-1185">Reference proteome</keyword>
<keyword evidence="2" id="KW-0472">Membrane</keyword>
<keyword evidence="2" id="KW-1133">Transmembrane helix</keyword>
<dbReference type="EMBL" id="JANYMP010000008">
    <property type="protein sequence ID" value="MCS7479055.1"/>
    <property type="molecule type" value="Genomic_DNA"/>
</dbReference>
<feature type="compositionally biased region" description="Pro residues" evidence="1">
    <location>
        <begin position="357"/>
        <end position="426"/>
    </location>
</feature>
<feature type="transmembrane region" description="Helical" evidence="2">
    <location>
        <begin position="149"/>
        <end position="173"/>
    </location>
</feature>
<dbReference type="AlphaFoldDB" id="A0A9X3AH53"/>
<gene>
    <name evidence="3" type="ORF">NZH93_19515</name>
</gene>
<dbReference type="Proteomes" id="UP001141259">
    <property type="component" value="Unassembled WGS sequence"/>
</dbReference>
<reference evidence="3" key="1">
    <citation type="submission" date="2022-08" db="EMBL/GenBank/DDBJ databases">
        <authorList>
            <person name="Tistechok S."/>
            <person name="Samborskyy M."/>
            <person name="Roman I."/>
        </authorList>
    </citation>
    <scope>NUCLEOTIDE SEQUENCE</scope>
    <source>
        <strain evidence="3">DSM 103496</strain>
    </source>
</reference>
<name>A0A9X3AH53_9PSEU</name>
<feature type="compositionally biased region" description="Pro residues" evidence="1">
    <location>
        <begin position="463"/>
        <end position="495"/>
    </location>
</feature>
<feature type="transmembrane region" description="Helical" evidence="2">
    <location>
        <begin position="48"/>
        <end position="79"/>
    </location>
</feature>
<accession>A0A9X3AH53</accession>
<evidence type="ECO:0000313" key="4">
    <source>
        <dbReference type="Proteomes" id="UP001141259"/>
    </source>
</evidence>
<evidence type="ECO:0000256" key="1">
    <source>
        <dbReference type="SAM" id="MobiDB-lite"/>
    </source>
</evidence>